<evidence type="ECO:0000313" key="3">
    <source>
        <dbReference type="Proteomes" id="UP000582837"/>
    </source>
</evidence>
<evidence type="ECO:0000256" key="1">
    <source>
        <dbReference type="SAM" id="MobiDB-lite"/>
    </source>
</evidence>
<gene>
    <name evidence="2" type="ORF">HNQ61_003484</name>
</gene>
<sequence>MADTKGNESSGTKTGGPAGDGKQSSPQPNLPSKVEGAKSGGPRDNAPPKG</sequence>
<dbReference type="EMBL" id="JACHIA010000011">
    <property type="protein sequence ID" value="MBB6071824.1"/>
    <property type="molecule type" value="Genomic_DNA"/>
</dbReference>
<comment type="caution">
    <text evidence="2">The sequence shown here is derived from an EMBL/GenBank/DDBJ whole genome shotgun (WGS) entry which is preliminary data.</text>
</comment>
<accession>A0A841H1H6</accession>
<feature type="region of interest" description="Disordered" evidence="1">
    <location>
        <begin position="1"/>
        <end position="50"/>
    </location>
</feature>
<proteinExistence type="predicted"/>
<dbReference type="AlphaFoldDB" id="A0A841H1H6"/>
<reference evidence="2 3" key="1">
    <citation type="submission" date="2020-08" db="EMBL/GenBank/DDBJ databases">
        <title>Genomic Encyclopedia of Type Strains, Phase IV (KMG-IV): sequencing the most valuable type-strain genomes for metagenomic binning, comparative biology and taxonomic classification.</title>
        <authorList>
            <person name="Goeker M."/>
        </authorList>
    </citation>
    <scope>NUCLEOTIDE SEQUENCE [LARGE SCALE GENOMIC DNA]</scope>
    <source>
        <strain evidence="2 3">DSM 29007</strain>
    </source>
</reference>
<evidence type="ECO:0000313" key="2">
    <source>
        <dbReference type="EMBL" id="MBB6071824.1"/>
    </source>
</evidence>
<name>A0A841H1H6_9BACT</name>
<dbReference type="Proteomes" id="UP000582837">
    <property type="component" value="Unassembled WGS sequence"/>
</dbReference>
<keyword evidence="3" id="KW-1185">Reference proteome</keyword>
<protein>
    <submittedName>
        <fullName evidence="2">Uncharacterized protein</fullName>
    </submittedName>
</protein>
<organism evidence="2 3">
    <name type="scientific">Longimicrobium terrae</name>
    <dbReference type="NCBI Taxonomy" id="1639882"/>
    <lineage>
        <taxon>Bacteria</taxon>
        <taxon>Pseudomonadati</taxon>
        <taxon>Gemmatimonadota</taxon>
        <taxon>Longimicrobiia</taxon>
        <taxon>Longimicrobiales</taxon>
        <taxon>Longimicrobiaceae</taxon>
        <taxon>Longimicrobium</taxon>
    </lineage>
</organism>